<dbReference type="eggNOG" id="ENOG502QSAP">
    <property type="taxonomic scope" value="Eukaryota"/>
</dbReference>
<evidence type="ECO:0000313" key="2">
    <source>
        <dbReference type="Proteomes" id="UP000006790"/>
    </source>
</evidence>
<name>G8JRD5_ERECY</name>
<proteinExistence type="predicted"/>
<dbReference type="FunCoup" id="G8JRD5">
    <property type="interactions" value="38"/>
</dbReference>
<dbReference type="OrthoDB" id="2125396at2759"/>
<dbReference type="Proteomes" id="UP000006790">
    <property type="component" value="Chromosome 3"/>
</dbReference>
<protein>
    <recommendedName>
        <fullName evidence="3">F-box domain-containing protein</fullName>
    </recommendedName>
</protein>
<organism evidence="1 2">
    <name type="scientific">Eremothecium cymbalariae (strain CBS 270.75 / DBVPG 7215 / KCTC 17166 / NRRL Y-17582)</name>
    <name type="common">Yeast</name>
    <dbReference type="NCBI Taxonomy" id="931890"/>
    <lineage>
        <taxon>Eukaryota</taxon>
        <taxon>Fungi</taxon>
        <taxon>Dikarya</taxon>
        <taxon>Ascomycota</taxon>
        <taxon>Saccharomycotina</taxon>
        <taxon>Saccharomycetes</taxon>
        <taxon>Saccharomycetales</taxon>
        <taxon>Saccharomycetaceae</taxon>
        <taxon>Eremothecium</taxon>
    </lineage>
</organism>
<dbReference type="STRING" id="931890.G8JRD5"/>
<reference evidence="2" key="1">
    <citation type="journal article" date="2012" name="G3 (Bethesda)">
        <title>Pichia sorbitophila, an interspecies yeast hybrid reveals early steps of genome resolution following polyploidization.</title>
        <authorList>
            <person name="Leh Louis V."/>
            <person name="Despons L."/>
            <person name="Friedrich A."/>
            <person name="Martin T."/>
            <person name="Durrens P."/>
            <person name="Casaregola S."/>
            <person name="Neuveglise C."/>
            <person name="Fairhead C."/>
            <person name="Marck C."/>
            <person name="Cruz J.A."/>
            <person name="Straub M.L."/>
            <person name="Kugler V."/>
            <person name="Sacerdot C."/>
            <person name="Uzunov Z."/>
            <person name="Thierry A."/>
            <person name="Weiss S."/>
            <person name="Bleykasten C."/>
            <person name="De Montigny J."/>
            <person name="Jacques N."/>
            <person name="Jung P."/>
            <person name="Lemaire M."/>
            <person name="Mallet S."/>
            <person name="Morel G."/>
            <person name="Richard G.F."/>
            <person name="Sarkar A."/>
            <person name="Savel G."/>
            <person name="Schacherer J."/>
            <person name="Seret M.L."/>
            <person name="Talla E."/>
            <person name="Samson G."/>
            <person name="Jubin C."/>
            <person name="Poulain J."/>
            <person name="Vacherie B."/>
            <person name="Barbe V."/>
            <person name="Pelletier E."/>
            <person name="Sherman D.J."/>
            <person name="Westhof E."/>
            <person name="Weissenbach J."/>
            <person name="Baret P.V."/>
            <person name="Wincker P."/>
            <person name="Gaillardin C."/>
            <person name="Dujon B."/>
            <person name="Souciet J.L."/>
        </authorList>
    </citation>
    <scope>NUCLEOTIDE SEQUENCE [LARGE SCALE GENOMIC DNA]</scope>
    <source>
        <strain evidence="2">CBS 270.75 / DBVPG 7215 / KCTC 17166 / NRRL Y-17582</strain>
    </source>
</reference>
<dbReference type="KEGG" id="erc:Ecym_3205"/>
<keyword evidence="2" id="KW-1185">Reference proteome</keyword>
<dbReference type="OMA" id="AINCWAS"/>
<dbReference type="GO" id="GO:0019005">
    <property type="term" value="C:SCF ubiquitin ligase complex"/>
    <property type="evidence" value="ECO:0007669"/>
    <property type="project" value="EnsemblFungi"/>
</dbReference>
<dbReference type="RefSeq" id="XP_003645521.1">
    <property type="nucleotide sequence ID" value="XM_003645473.1"/>
</dbReference>
<accession>G8JRD5</accession>
<dbReference type="Gene3D" id="3.80.10.10">
    <property type="entry name" value="Ribonuclease Inhibitor"/>
    <property type="match status" value="1"/>
</dbReference>
<evidence type="ECO:0008006" key="3">
    <source>
        <dbReference type="Google" id="ProtNLM"/>
    </source>
</evidence>
<dbReference type="HOGENOM" id="CLU_042679_1_0_1"/>
<dbReference type="InParanoid" id="G8JRD5"/>
<dbReference type="AlphaFoldDB" id="G8JRD5"/>
<gene>
    <name evidence="1" type="ordered locus">Ecym_3205</name>
</gene>
<dbReference type="InterPro" id="IPR032675">
    <property type="entry name" value="LRR_dom_sf"/>
</dbReference>
<evidence type="ECO:0000313" key="1">
    <source>
        <dbReference type="EMBL" id="AET38704.1"/>
    </source>
</evidence>
<sequence length="444" mass="50904">MANKSRPKKTRVPYRKYVAGQGYINSIEHRTEVDLVLERDLDEELEGPTDRVGRCNRSTIKGSEFTDLNIDESSSFSGSKPRLESVAVENATHQNSGQMVFPWELQRLILQKCADIQPRFLCVCKRWYFMYIPIIYRAPVLTSKNFLQFVESLVSDRKKKLGEFVVELDLSTIIQSGKNSFISKLLRRCSPSLEYFMAPQTSFGLAPLISLKACNKLRFLDLGLLSETVHLKNLFEAIKGFPYLTHLSFPRSSIQCEGFREMEWPKNLQCLKLSGGISNEFVMDTNFPQSITTLEFSYCPQVDENAIYTILSKVGDNLKRLLFHYPMPALNDNSLDYVFRYCSNLVEIQLVVDYCSKWVFSENFLLRQVYPRPLKCINLECSGSLGQAFKIHPDDLTIALAEDRLPRLQSIRISSKLGWDTPSDDLDDLISIFEEKGGSVYIVY</sequence>
<dbReference type="EMBL" id="CP002499">
    <property type="protein sequence ID" value="AET38704.1"/>
    <property type="molecule type" value="Genomic_DNA"/>
</dbReference>
<dbReference type="GeneID" id="11470939"/>
<dbReference type="SUPFAM" id="SSF52047">
    <property type="entry name" value="RNI-like"/>
    <property type="match status" value="1"/>
</dbReference>